<dbReference type="PROSITE" id="PS50042">
    <property type="entry name" value="CNMP_BINDING_3"/>
    <property type="match status" value="1"/>
</dbReference>
<evidence type="ECO:0000259" key="1">
    <source>
        <dbReference type="PROSITE" id="PS50042"/>
    </source>
</evidence>
<dbReference type="Pfam" id="PF00027">
    <property type="entry name" value="cNMP_binding"/>
    <property type="match status" value="1"/>
</dbReference>
<protein>
    <submittedName>
        <fullName evidence="2">Cyclic nucleotide-binding domain-containing protein</fullName>
    </submittedName>
</protein>
<dbReference type="PROSITE" id="PS00889">
    <property type="entry name" value="CNMP_BINDING_2"/>
    <property type="match status" value="1"/>
</dbReference>
<dbReference type="SUPFAM" id="SSF51206">
    <property type="entry name" value="cAMP-binding domain-like"/>
    <property type="match status" value="1"/>
</dbReference>
<dbReference type="Gene3D" id="2.60.120.10">
    <property type="entry name" value="Jelly Rolls"/>
    <property type="match status" value="1"/>
</dbReference>
<gene>
    <name evidence="2" type="ORF">FHP06_14420</name>
</gene>
<accession>A0A5C8NEQ0</accession>
<feature type="domain" description="Cyclic nucleotide-binding" evidence="1">
    <location>
        <begin position="18"/>
        <end position="133"/>
    </location>
</feature>
<evidence type="ECO:0000313" key="2">
    <source>
        <dbReference type="EMBL" id="TXL57239.1"/>
    </source>
</evidence>
<reference evidence="2 3" key="1">
    <citation type="submission" date="2019-06" db="EMBL/GenBank/DDBJ databases">
        <title>Aeromicrobium sp. nov., isolated from a maize field.</title>
        <authorList>
            <person name="Lin S.-Y."/>
            <person name="Tsai C.-F."/>
            <person name="Young C.-C."/>
        </authorList>
    </citation>
    <scope>NUCLEOTIDE SEQUENCE [LARGE SCALE GENOMIC DNA]</scope>
    <source>
        <strain evidence="2 3">CC-CFT486</strain>
    </source>
</reference>
<sequence length="140" mass="14931">MRRDRFAPDPETIARLKELSGLNDNDVQKVAELGRLVHLPDSWSLILETTPADAAYYILEGEVSVRRGGEEVATLGPGTFIGEAAIMNHSIRSAAVVTKTEVTALNFTPESGRELVAAVPSIGEAIAEADAERTADNAGE</sequence>
<dbReference type="EMBL" id="VDUX01000008">
    <property type="protein sequence ID" value="TXL57239.1"/>
    <property type="molecule type" value="Genomic_DNA"/>
</dbReference>
<dbReference type="InterPro" id="IPR018488">
    <property type="entry name" value="cNMP-bd_CS"/>
</dbReference>
<dbReference type="CDD" id="cd00038">
    <property type="entry name" value="CAP_ED"/>
    <property type="match status" value="1"/>
</dbReference>
<dbReference type="SMART" id="SM00100">
    <property type="entry name" value="cNMP"/>
    <property type="match status" value="1"/>
</dbReference>
<dbReference type="InterPro" id="IPR000595">
    <property type="entry name" value="cNMP-bd_dom"/>
</dbReference>
<organism evidence="2 3">
    <name type="scientific">Aeromicrobium terrae</name>
    <dbReference type="NCBI Taxonomy" id="2498846"/>
    <lineage>
        <taxon>Bacteria</taxon>
        <taxon>Bacillati</taxon>
        <taxon>Actinomycetota</taxon>
        <taxon>Actinomycetes</taxon>
        <taxon>Propionibacteriales</taxon>
        <taxon>Nocardioidaceae</taxon>
        <taxon>Aeromicrobium</taxon>
    </lineage>
</organism>
<name>A0A5C8NEQ0_9ACTN</name>
<dbReference type="Proteomes" id="UP000321571">
    <property type="component" value="Unassembled WGS sequence"/>
</dbReference>
<dbReference type="RefSeq" id="WP_147687508.1">
    <property type="nucleotide sequence ID" value="NZ_VDUX01000008.1"/>
</dbReference>
<comment type="caution">
    <text evidence="2">The sequence shown here is derived from an EMBL/GenBank/DDBJ whole genome shotgun (WGS) entry which is preliminary data.</text>
</comment>
<dbReference type="InterPro" id="IPR018490">
    <property type="entry name" value="cNMP-bd_dom_sf"/>
</dbReference>
<dbReference type="InterPro" id="IPR014710">
    <property type="entry name" value="RmlC-like_jellyroll"/>
</dbReference>
<dbReference type="AlphaFoldDB" id="A0A5C8NEQ0"/>
<evidence type="ECO:0000313" key="3">
    <source>
        <dbReference type="Proteomes" id="UP000321571"/>
    </source>
</evidence>
<proteinExistence type="predicted"/>
<keyword evidence="3" id="KW-1185">Reference proteome</keyword>
<dbReference type="OrthoDB" id="4619743at2"/>